<gene>
    <name evidence="4" type="primary">LOC101892233</name>
</gene>
<reference evidence="4" key="1">
    <citation type="submission" date="2025-08" db="UniProtKB">
        <authorList>
            <consortium name="RefSeq"/>
        </authorList>
    </citation>
    <scope>IDENTIFICATION</scope>
    <source>
        <strain evidence="4">Aabys</strain>
        <tissue evidence="4">Whole body</tissue>
    </source>
</reference>
<dbReference type="Gene3D" id="1.25.40.10">
    <property type="entry name" value="Tetratricopeptide repeat domain"/>
    <property type="match status" value="1"/>
</dbReference>
<feature type="region of interest" description="Disordered" evidence="2">
    <location>
        <begin position="302"/>
        <end position="374"/>
    </location>
</feature>
<dbReference type="GO" id="GO:1905515">
    <property type="term" value="P:non-motile cilium assembly"/>
    <property type="evidence" value="ECO:0007669"/>
    <property type="project" value="InterPro"/>
</dbReference>
<dbReference type="SUPFAM" id="SSF48452">
    <property type="entry name" value="TPR-like"/>
    <property type="match status" value="1"/>
</dbReference>
<protein>
    <submittedName>
        <fullName evidence="4">Tetratricopeptide repeat protein 8</fullName>
    </submittedName>
</protein>
<dbReference type="InterPro" id="IPR019734">
    <property type="entry name" value="TPR_rpt"/>
</dbReference>
<dbReference type="OrthoDB" id="421121at2759"/>
<feature type="compositionally biased region" description="Low complexity" evidence="2">
    <location>
        <begin position="201"/>
        <end position="221"/>
    </location>
</feature>
<feature type="region of interest" description="Disordered" evidence="2">
    <location>
        <begin position="198"/>
        <end position="221"/>
    </location>
</feature>
<dbReference type="Proteomes" id="UP001652621">
    <property type="component" value="Unplaced"/>
</dbReference>
<accession>A0A9J7DL24</accession>
<feature type="repeat" description="TPR" evidence="1">
    <location>
        <begin position="493"/>
        <end position="526"/>
    </location>
</feature>
<dbReference type="PANTHER" id="PTHR44177">
    <property type="entry name" value="TETRATRICOPEPTIDE REPEAT PROTEIN 8"/>
    <property type="match status" value="1"/>
</dbReference>
<dbReference type="InterPro" id="IPR028796">
    <property type="entry name" value="BBS8"/>
</dbReference>
<dbReference type="RefSeq" id="XP_019894127.2">
    <property type="nucleotide sequence ID" value="XM_020038568.2"/>
</dbReference>
<feature type="compositionally biased region" description="Low complexity" evidence="2">
    <location>
        <begin position="18"/>
        <end position="33"/>
    </location>
</feature>
<evidence type="ECO:0000256" key="2">
    <source>
        <dbReference type="SAM" id="MobiDB-lite"/>
    </source>
</evidence>
<feature type="compositionally biased region" description="Polar residues" evidence="2">
    <location>
        <begin position="310"/>
        <end position="327"/>
    </location>
</feature>
<dbReference type="PROSITE" id="PS50005">
    <property type="entry name" value="TPR"/>
    <property type="match status" value="1"/>
</dbReference>
<organism evidence="3 4">
    <name type="scientific">Musca domestica</name>
    <name type="common">House fly</name>
    <dbReference type="NCBI Taxonomy" id="7370"/>
    <lineage>
        <taxon>Eukaryota</taxon>
        <taxon>Metazoa</taxon>
        <taxon>Ecdysozoa</taxon>
        <taxon>Arthropoda</taxon>
        <taxon>Hexapoda</taxon>
        <taxon>Insecta</taxon>
        <taxon>Pterygota</taxon>
        <taxon>Neoptera</taxon>
        <taxon>Endopterygota</taxon>
        <taxon>Diptera</taxon>
        <taxon>Brachycera</taxon>
        <taxon>Muscomorpha</taxon>
        <taxon>Muscoidea</taxon>
        <taxon>Muscidae</taxon>
        <taxon>Musca</taxon>
    </lineage>
</organism>
<name>A0A9J7DL24_MUSDO</name>
<dbReference type="AlphaFoldDB" id="A0A9J7DL24"/>
<dbReference type="GeneID" id="101892233"/>
<dbReference type="Pfam" id="PF13181">
    <property type="entry name" value="TPR_8"/>
    <property type="match status" value="1"/>
</dbReference>
<dbReference type="VEuPathDB" id="VectorBase:MDOMA2_012953"/>
<evidence type="ECO:0000313" key="4">
    <source>
        <dbReference type="RefSeq" id="XP_019894127.2"/>
    </source>
</evidence>
<sequence>MLTMMAPATVRHSKEFKTNIMNNDDDNIPAAAAADDDESTPTTATSDITGLLQRTTTTATAAPVSIEKSLASLELQYFKAVSLYRRRNYEKCVEVCNVMLQAGHENNVQMFNTPPDQEGEEKADGEEAANPRQSNYNISAEQQPPGIVSNVYHTGGGGGRGGSNISNNSSSSAGNNVQRYSSNLQRMGAIKGRQQRGIYGNNVNSSSTISNSATTTGSASSFTTSNTNLNSSWGHTGATSSSSSSFSVMPTWMMEGVWQLKMRALTQRIYIDDLETNDADDAVNEEVEFERIATTARPGTSIKTAFIPRPSTSNLRSATAVSRGQRTAGSDGARRSLSSSLGSRPTSGMARPGTSGLSRPGSSMGGRPASRCGTASRVRATSAAAFTIGDATAPLYQASRLNPTIYAERKVLVKALFQFLYYHEADVLKAYSLCEAVMEVHKQKRGSSASLRSLASCDEWWWQQQMGRCLLALKYPRKAETYLQQSLTNFQHPDTYILLARLYQRLDQLEQAMVLIQSAVDRHPFDVTFRIEQGRLLDAMSKVEDSMQMYRLIAKLNPINIEALACIALNYFYDNNPEMALMYYRRILSLGVHSCELYCNIGLCCLYGGQIELVLPCFQRALLTAKTSEQKADIWYNLSFVAITTGDFNLAKRCLQLCLTSDARNGAALNNLSVLAAYTGDILKAKSYLSAAKDVMPESEEVETNLKYMDEHYKL</sequence>
<dbReference type="KEGG" id="mde:101892233"/>
<evidence type="ECO:0000313" key="3">
    <source>
        <dbReference type="Proteomes" id="UP001652621"/>
    </source>
</evidence>
<dbReference type="GO" id="GO:0097730">
    <property type="term" value="C:non-motile cilium"/>
    <property type="evidence" value="ECO:0007669"/>
    <property type="project" value="TreeGrafter"/>
</dbReference>
<keyword evidence="3" id="KW-1185">Reference proteome</keyword>
<feature type="compositionally biased region" description="Low complexity" evidence="2">
    <location>
        <begin position="328"/>
        <end position="344"/>
    </location>
</feature>
<proteinExistence type="predicted"/>
<feature type="region of interest" description="Disordered" evidence="2">
    <location>
        <begin position="17"/>
        <end position="47"/>
    </location>
</feature>
<keyword evidence="1" id="KW-0802">TPR repeat</keyword>
<evidence type="ECO:0000256" key="1">
    <source>
        <dbReference type="PROSITE-ProRule" id="PRU00339"/>
    </source>
</evidence>
<dbReference type="GO" id="GO:0034464">
    <property type="term" value="C:BBSome"/>
    <property type="evidence" value="ECO:0007669"/>
    <property type="project" value="InterPro"/>
</dbReference>
<feature type="compositionally biased region" description="Low complexity" evidence="2">
    <location>
        <begin position="163"/>
        <end position="176"/>
    </location>
</feature>
<dbReference type="InterPro" id="IPR011990">
    <property type="entry name" value="TPR-like_helical_dom_sf"/>
</dbReference>
<dbReference type="SMART" id="SM00028">
    <property type="entry name" value="TPR"/>
    <property type="match status" value="6"/>
</dbReference>
<feature type="region of interest" description="Disordered" evidence="2">
    <location>
        <begin position="154"/>
        <end position="177"/>
    </location>
</feature>
<dbReference type="GO" id="GO:0036064">
    <property type="term" value="C:ciliary basal body"/>
    <property type="evidence" value="ECO:0007669"/>
    <property type="project" value="TreeGrafter"/>
</dbReference>
<dbReference type="PANTHER" id="PTHR44177:SF1">
    <property type="entry name" value="TETRATRICOPEPTIDE REPEAT PROTEIN 8"/>
    <property type="match status" value="1"/>
</dbReference>